<feature type="transmembrane region" description="Helical" evidence="1">
    <location>
        <begin position="12"/>
        <end position="37"/>
    </location>
</feature>
<sequence length="185" mass="20566">MAVGLPLMQLDTITMASMLVRAALIVWEAVFISSFIIEEYRSKTINLLFTYPVSRTRLIIAKLLLICGIMLIFHMGSSIFQHFSIFLLSRQFEFITYSFENLFIHIITPLSTILLGLFPLFVGMVKKSTIATVISSLIIITIASNSQGSTAGLLSVPMLAVIFGMIGVIFSTIAIRKMITSDLYN</sequence>
<accession>A0A3Q9IHQ0</accession>
<organism evidence="2 3">
    <name type="scientific">Paenibacillus lutimineralis</name>
    <dbReference type="NCBI Taxonomy" id="2707005"/>
    <lineage>
        <taxon>Bacteria</taxon>
        <taxon>Bacillati</taxon>
        <taxon>Bacillota</taxon>
        <taxon>Bacilli</taxon>
        <taxon>Bacillales</taxon>
        <taxon>Paenibacillaceae</taxon>
        <taxon>Paenibacillus</taxon>
    </lineage>
</organism>
<protein>
    <submittedName>
        <fullName evidence="2">Bacitracin ABC transporter permease</fullName>
    </submittedName>
</protein>
<proteinExistence type="predicted"/>
<feature type="transmembrane region" description="Helical" evidence="1">
    <location>
        <begin position="129"/>
        <end position="146"/>
    </location>
</feature>
<feature type="transmembrane region" description="Helical" evidence="1">
    <location>
        <begin position="58"/>
        <end position="82"/>
    </location>
</feature>
<evidence type="ECO:0000256" key="1">
    <source>
        <dbReference type="SAM" id="Phobius"/>
    </source>
</evidence>
<dbReference type="AlphaFoldDB" id="A0A3Q9IHQ0"/>
<dbReference type="Proteomes" id="UP000270678">
    <property type="component" value="Chromosome"/>
</dbReference>
<dbReference type="KEGG" id="plut:EI981_14535"/>
<keyword evidence="1" id="KW-0812">Transmembrane</keyword>
<evidence type="ECO:0000313" key="3">
    <source>
        <dbReference type="Proteomes" id="UP000270678"/>
    </source>
</evidence>
<keyword evidence="1" id="KW-1133">Transmembrane helix</keyword>
<feature type="transmembrane region" description="Helical" evidence="1">
    <location>
        <begin position="102"/>
        <end position="122"/>
    </location>
</feature>
<gene>
    <name evidence="2" type="ORF">EI981_14535</name>
</gene>
<evidence type="ECO:0000313" key="2">
    <source>
        <dbReference type="EMBL" id="AZS18296.1"/>
    </source>
</evidence>
<name>A0A3Q9IHQ0_9BACL</name>
<dbReference type="OrthoDB" id="9784784at2"/>
<dbReference type="EMBL" id="CP034346">
    <property type="protein sequence ID" value="AZS18296.1"/>
    <property type="molecule type" value="Genomic_DNA"/>
</dbReference>
<reference evidence="3" key="1">
    <citation type="submission" date="2018-12" db="EMBL/GenBank/DDBJ databases">
        <title>Complete genome sequence of Paenibacillus sp. MBLB1234.</title>
        <authorList>
            <person name="Nam Y.-D."/>
            <person name="Kang J."/>
            <person name="Chung W.-H."/>
            <person name="Park Y.S."/>
        </authorList>
    </citation>
    <scope>NUCLEOTIDE SEQUENCE [LARGE SCALE GENOMIC DNA]</scope>
    <source>
        <strain evidence="3">MBLB1234</strain>
    </source>
</reference>
<feature type="transmembrane region" description="Helical" evidence="1">
    <location>
        <begin position="152"/>
        <end position="175"/>
    </location>
</feature>
<keyword evidence="1" id="KW-0472">Membrane</keyword>
<keyword evidence="3" id="KW-1185">Reference proteome</keyword>
<dbReference type="Pfam" id="PF12730">
    <property type="entry name" value="ABC2_membrane_4"/>
    <property type="match status" value="1"/>
</dbReference>